<keyword evidence="7" id="KW-1185">Reference proteome</keyword>
<organism evidence="6 7">
    <name type="scientific">Actinomadura miaoliensis</name>
    <dbReference type="NCBI Taxonomy" id="430685"/>
    <lineage>
        <taxon>Bacteria</taxon>
        <taxon>Bacillati</taxon>
        <taxon>Actinomycetota</taxon>
        <taxon>Actinomycetes</taxon>
        <taxon>Streptosporangiales</taxon>
        <taxon>Thermomonosporaceae</taxon>
        <taxon>Actinomadura</taxon>
    </lineage>
</organism>
<evidence type="ECO:0000313" key="6">
    <source>
        <dbReference type="EMBL" id="GAA4075079.1"/>
    </source>
</evidence>
<dbReference type="InterPro" id="IPR000073">
    <property type="entry name" value="AB_hydrolase_1"/>
</dbReference>
<feature type="domain" description="AB hydrolase-1" evidence="5">
    <location>
        <begin position="103"/>
        <end position="467"/>
    </location>
</feature>
<proteinExistence type="inferred from homology"/>
<dbReference type="GO" id="GO:0016787">
    <property type="term" value="F:hydrolase activity"/>
    <property type="evidence" value="ECO:0007669"/>
    <property type="project" value="UniProtKB-KW"/>
</dbReference>
<evidence type="ECO:0000256" key="4">
    <source>
        <dbReference type="SAM" id="MobiDB-lite"/>
    </source>
</evidence>
<evidence type="ECO:0000259" key="5">
    <source>
        <dbReference type="Pfam" id="PF00561"/>
    </source>
</evidence>
<feature type="region of interest" description="Disordered" evidence="4">
    <location>
        <begin position="502"/>
        <end position="543"/>
    </location>
</feature>
<sequence length="543" mass="60171">MLTVFSAGGAPVGGTGKGAAAAAAATALALTVLAPLPAAASTARPPRLSWSPCPANDPVEKTALRGMECATLAVPLDHARPRGRKIRLALTRIRHTSRTFQGVVLLNRGGPGAHARDLPRFVTGNLDKKVAAQYDWIGLDPRGVGGSRPALVCDRTYQDPGRPRAPYVPRSAAEERAWKNRARRFADDCARRYRSILPYMRTVDSARDIDYVRAALRQKKVTYFAYSYGTYLGAVYASMYPHRVRRMVLDSVIRPSAVWYPSNLFQNVVFESRIQSFFAWIARNHRTYKLGRTREAVARSYAKVHRAVTRKPVNGRVGPSELDDVFLTDGYNNRTWPAHARALSDYLVRRDPKPLGKLWHKPTWLDQNNYTVYNAVECRDAAWPRNWARWHRDASRLYREGYRFETWSNTWYNAPCAFWRVPGGPKPAVRNRRGLPPMLLVASTGDAATPYAGALETHRLFPRSRLITQVRGGNHGVTFSGDRCVDKAVAAYLATGALPPSHAGSDLACPAPPPPKAGTVRRERRTGPAEGTPEGEPVATAGR</sequence>
<dbReference type="PANTHER" id="PTHR43248">
    <property type="entry name" value="2-SUCCINYL-6-HYDROXY-2,4-CYCLOHEXADIENE-1-CARBOXYLATE SYNTHASE"/>
    <property type="match status" value="1"/>
</dbReference>
<gene>
    <name evidence="6" type="ORF">GCM10022214_35240</name>
</gene>
<dbReference type="InterPro" id="IPR051601">
    <property type="entry name" value="Serine_prot/Carboxylest_S33"/>
</dbReference>
<evidence type="ECO:0000256" key="1">
    <source>
        <dbReference type="ARBA" id="ARBA00010088"/>
    </source>
</evidence>
<dbReference type="InterPro" id="IPR029058">
    <property type="entry name" value="AB_hydrolase_fold"/>
</dbReference>
<dbReference type="Gene3D" id="3.40.50.1820">
    <property type="entry name" value="alpha/beta hydrolase"/>
    <property type="match status" value="1"/>
</dbReference>
<dbReference type="Proteomes" id="UP001500683">
    <property type="component" value="Unassembled WGS sequence"/>
</dbReference>
<name>A0ABP7VUX9_9ACTN</name>
<dbReference type="RefSeq" id="WP_344948219.1">
    <property type="nucleotide sequence ID" value="NZ_BAAAZG010000020.1"/>
</dbReference>
<dbReference type="Pfam" id="PF00561">
    <property type="entry name" value="Abhydrolase_1"/>
    <property type="match status" value="1"/>
</dbReference>
<dbReference type="PANTHER" id="PTHR43248:SF29">
    <property type="entry name" value="TRIPEPTIDYL AMINOPEPTIDASE"/>
    <property type="match status" value="1"/>
</dbReference>
<accession>A0ABP7VUX9</accession>
<evidence type="ECO:0000256" key="3">
    <source>
        <dbReference type="ARBA" id="ARBA00022801"/>
    </source>
</evidence>
<evidence type="ECO:0000313" key="7">
    <source>
        <dbReference type="Proteomes" id="UP001500683"/>
    </source>
</evidence>
<dbReference type="EMBL" id="BAAAZG010000020">
    <property type="protein sequence ID" value="GAA4075079.1"/>
    <property type="molecule type" value="Genomic_DNA"/>
</dbReference>
<reference evidence="7" key="1">
    <citation type="journal article" date="2019" name="Int. J. Syst. Evol. Microbiol.">
        <title>The Global Catalogue of Microorganisms (GCM) 10K type strain sequencing project: providing services to taxonomists for standard genome sequencing and annotation.</title>
        <authorList>
            <consortium name="The Broad Institute Genomics Platform"/>
            <consortium name="The Broad Institute Genome Sequencing Center for Infectious Disease"/>
            <person name="Wu L."/>
            <person name="Ma J."/>
        </authorList>
    </citation>
    <scope>NUCLEOTIDE SEQUENCE [LARGE SCALE GENOMIC DNA]</scope>
    <source>
        <strain evidence="7">JCM 16702</strain>
    </source>
</reference>
<protein>
    <submittedName>
        <fullName evidence="6">Alpha/beta hydrolase</fullName>
    </submittedName>
</protein>
<comment type="caution">
    <text evidence="6">The sequence shown here is derived from an EMBL/GenBank/DDBJ whole genome shotgun (WGS) entry which is preliminary data.</text>
</comment>
<keyword evidence="2" id="KW-0732">Signal</keyword>
<evidence type="ECO:0000256" key="2">
    <source>
        <dbReference type="ARBA" id="ARBA00022729"/>
    </source>
</evidence>
<dbReference type="SUPFAM" id="SSF53474">
    <property type="entry name" value="alpha/beta-Hydrolases"/>
    <property type="match status" value="1"/>
</dbReference>
<keyword evidence="3 6" id="KW-0378">Hydrolase</keyword>
<comment type="similarity">
    <text evidence="1">Belongs to the peptidase S33 family.</text>
</comment>